<evidence type="ECO:0000259" key="1">
    <source>
        <dbReference type="Pfam" id="PF06985"/>
    </source>
</evidence>
<dbReference type="PANTHER" id="PTHR33112:SF10">
    <property type="entry name" value="TOL"/>
    <property type="match status" value="1"/>
</dbReference>
<reference evidence="2" key="1">
    <citation type="journal article" date="2020" name="BMC Genomics">
        <title>Correction to: Identification and distribution of gene clusters required for synthesis of sphingolipid metabolism inhibitors in diverse species of the filamentous fungus Fusarium.</title>
        <authorList>
            <person name="Kim H.S."/>
            <person name="Lohmar J.M."/>
            <person name="Busman M."/>
            <person name="Brown D.W."/>
            <person name="Naumann T.A."/>
            <person name="Divon H.H."/>
            <person name="Lysoe E."/>
            <person name="Uhlig S."/>
            <person name="Proctor R.H."/>
        </authorList>
    </citation>
    <scope>NUCLEOTIDE SEQUENCE</scope>
    <source>
        <strain evidence="2">NRRL 22465</strain>
    </source>
</reference>
<proteinExistence type="predicted"/>
<reference evidence="2" key="2">
    <citation type="submission" date="2020-05" db="EMBL/GenBank/DDBJ databases">
        <authorList>
            <person name="Kim H.-S."/>
            <person name="Proctor R.H."/>
            <person name="Brown D.W."/>
        </authorList>
    </citation>
    <scope>NUCLEOTIDE SEQUENCE</scope>
    <source>
        <strain evidence="2">NRRL 22465</strain>
    </source>
</reference>
<dbReference type="PANTHER" id="PTHR33112">
    <property type="entry name" value="DOMAIN PROTEIN, PUTATIVE-RELATED"/>
    <property type="match status" value="1"/>
</dbReference>
<organism evidence="2 3">
    <name type="scientific">Fusarium zealandicum</name>
    <dbReference type="NCBI Taxonomy" id="1053134"/>
    <lineage>
        <taxon>Eukaryota</taxon>
        <taxon>Fungi</taxon>
        <taxon>Dikarya</taxon>
        <taxon>Ascomycota</taxon>
        <taxon>Pezizomycotina</taxon>
        <taxon>Sordariomycetes</taxon>
        <taxon>Hypocreomycetidae</taxon>
        <taxon>Hypocreales</taxon>
        <taxon>Nectriaceae</taxon>
        <taxon>Fusarium</taxon>
        <taxon>Fusarium staphyleae species complex</taxon>
    </lineage>
</organism>
<dbReference type="InterPro" id="IPR010730">
    <property type="entry name" value="HET"/>
</dbReference>
<comment type="caution">
    <text evidence="2">The sequence shown here is derived from an EMBL/GenBank/DDBJ whole genome shotgun (WGS) entry which is preliminary data.</text>
</comment>
<gene>
    <name evidence="2" type="ORF">FZEAL_3453</name>
</gene>
<dbReference type="Proteomes" id="UP000635477">
    <property type="component" value="Unassembled WGS sequence"/>
</dbReference>
<dbReference type="Pfam" id="PF06985">
    <property type="entry name" value="HET"/>
    <property type="match status" value="1"/>
</dbReference>
<dbReference type="OrthoDB" id="47007at2759"/>
<keyword evidence="3" id="KW-1185">Reference proteome</keyword>
<dbReference type="AlphaFoldDB" id="A0A8H4UPH6"/>
<feature type="domain" description="Heterokaryon incompatibility" evidence="1">
    <location>
        <begin position="200"/>
        <end position="343"/>
    </location>
</feature>
<dbReference type="EMBL" id="JABEYC010000222">
    <property type="protein sequence ID" value="KAF4980558.1"/>
    <property type="molecule type" value="Genomic_DNA"/>
</dbReference>
<evidence type="ECO:0000313" key="3">
    <source>
        <dbReference type="Proteomes" id="UP000635477"/>
    </source>
</evidence>
<name>A0A8H4UPH6_9HYPO</name>
<protein>
    <recommendedName>
        <fullName evidence="1">Heterokaryon incompatibility domain-containing protein</fullName>
    </recommendedName>
</protein>
<sequence length="671" mass="74855">MPRCDFCRLLTLDKLAGLVNIKPDLASLKRSADAGCDFCLLCWKGFERQWLPADIDSVLSGGVPQGFPDFDEGIWLWGHVHQHGNATQPEIKVCCGEVGFGTGQSVKNMGLGEFQLDVYAKDDSPEAQSILGRLCTKDNEPGLYIPLIQRWLQQCSKFHGKRCVSEEVGAMPTRVIQVGDPDKGETPRLVLPGPDMREVYLALSYCWGTGAAPFTLNGSTIEEMFSGIDESILATAHRDTFQIARSLGIRFVWIDALCIIQGNLEDWEHESRLMAEVYSKAALTVIAGRSDDARNSFVINDLQPPAPPCEIRVDESSTASVFVGLRRSRMLGPVDSRGWCLQEKLLSRRMIIFGRDQLKFKCQSCSVYEDGSTETLRADVDLHSLFIAPSPNLEAKRDRLLTKWDSILVDFSKRRLSNPHDIFAAIASIAAPMSKAIESRYLAGLWDCDMVRGLLWKPGYQLNAKFRTEPTTRPASTRLAPGPVIRAPSWSWAAIQGPVLHMGRSEWRRKKAKYQGSHFIKVSPKLRNPDRWTADVDCGVQALHMPSCELQLRGRVAHADVLPGAAFGYLKSHGFLDINQGFFWTFSAGLLLRRDDISRVSLDQDDAGVGAVGLFDLPDEGSNQIWCLQVVSNQGLMLRQSEDGKFQRAGWFALLEDDWFDNVEEVELSLV</sequence>
<accession>A0A8H4UPH6</accession>
<evidence type="ECO:0000313" key="2">
    <source>
        <dbReference type="EMBL" id="KAF4980558.1"/>
    </source>
</evidence>